<keyword evidence="8 10" id="KW-0472">Membrane</keyword>
<evidence type="ECO:0000256" key="8">
    <source>
        <dbReference type="ARBA" id="ARBA00023136"/>
    </source>
</evidence>
<dbReference type="PANTHER" id="PTHR43823:SF3">
    <property type="entry name" value="MULTIDRUG EXPORT PROTEIN MEPA"/>
    <property type="match status" value="1"/>
</dbReference>
<dbReference type="GO" id="GO:0042910">
    <property type="term" value="F:xenobiotic transmembrane transporter activity"/>
    <property type="evidence" value="ECO:0007669"/>
    <property type="project" value="InterPro"/>
</dbReference>
<feature type="transmembrane region" description="Helical" evidence="10">
    <location>
        <begin position="238"/>
        <end position="255"/>
    </location>
</feature>
<dbReference type="PANTHER" id="PTHR43823">
    <property type="entry name" value="SPORULATION PROTEIN YKVU"/>
    <property type="match status" value="1"/>
</dbReference>
<feature type="transmembrane region" description="Helical" evidence="10">
    <location>
        <begin position="358"/>
        <end position="379"/>
    </location>
</feature>
<evidence type="ECO:0000256" key="1">
    <source>
        <dbReference type="ARBA" id="ARBA00004651"/>
    </source>
</evidence>
<sequence length="456" mass="49193">MDNEKNTELGTMPVGRLMFKLALPAIVAQVINALYNIVDRMYIGHIEGVGPMALTGVGITFPIIMLITAFAAMIGMGGAPLAAIHLGEKNRDSAEGILGNAATLLLILSVVLTAFFLIFQRPLLMAFGASENTIEHALQYMTIYLCGTIFVMATLGLNAFINTQGFAKTGMLTVLIGAVLNIILDPVFIFVFGMGVRGAALATILSQAVSAIWVCHFLTGRKTTIKIKPSRMRLKKEYVVGIISLGISPFIMQSTESLLNITLNASLQFYGGDMAVGAMTIIGSISQLGLMPLMGLTQGGQPIISYNYGARNYDRVRKAYHLMIAASFTLSMVIWAIVEFFPEVVIAIFTTDPQLSSLTVWAIRIFMMCIGIMGLQTGCQQTFLSLGQAKVSVFLAMLRKLILLIPLILIIPRVTGLGMTGVFLAQPIADFIAVVSTVAVFAVKIRKIIPRPAKTA</sequence>
<comment type="subcellular location">
    <subcellularLocation>
        <location evidence="1">Cell membrane</location>
        <topology evidence="1">Multi-pass membrane protein</topology>
    </subcellularLocation>
</comment>
<feature type="transmembrane region" description="Helical" evidence="10">
    <location>
        <begin position="58"/>
        <end position="84"/>
    </location>
</feature>
<feature type="transmembrane region" description="Helical" evidence="10">
    <location>
        <begin position="319"/>
        <end position="338"/>
    </location>
</feature>
<dbReference type="AlphaFoldDB" id="A0A4P9C8U0"/>
<keyword evidence="6 10" id="KW-0812">Transmembrane</keyword>
<evidence type="ECO:0000256" key="9">
    <source>
        <dbReference type="ARBA" id="ARBA00023251"/>
    </source>
</evidence>
<dbReference type="GO" id="GO:0046677">
    <property type="term" value="P:response to antibiotic"/>
    <property type="evidence" value="ECO:0007669"/>
    <property type="project" value="UniProtKB-KW"/>
</dbReference>
<dbReference type="InterPro" id="IPR045070">
    <property type="entry name" value="MATE_MepA-like"/>
</dbReference>
<evidence type="ECO:0000256" key="10">
    <source>
        <dbReference type="SAM" id="Phobius"/>
    </source>
</evidence>
<evidence type="ECO:0000256" key="6">
    <source>
        <dbReference type="ARBA" id="ARBA00022692"/>
    </source>
</evidence>
<dbReference type="InterPro" id="IPR051327">
    <property type="entry name" value="MATE_MepA_subfamily"/>
</dbReference>
<gene>
    <name evidence="11" type="ORF">CPZ25_011900</name>
</gene>
<keyword evidence="12" id="KW-1185">Reference proteome</keyword>
<feature type="transmembrane region" description="Helical" evidence="10">
    <location>
        <begin position="96"/>
        <end position="118"/>
    </location>
</feature>
<dbReference type="PIRSF" id="PIRSF006603">
    <property type="entry name" value="DinF"/>
    <property type="match status" value="1"/>
</dbReference>
<feature type="transmembrane region" description="Helical" evidence="10">
    <location>
        <begin position="199"/>
        <end position="218"/>
    </location>
</feature>
<feature type="transmembrane region" description="Helical" evidence="10">
    <location>
        <begin position="423"/>
        <end position="443"/>
    </location>
</feature>
<feature type="transmembrane region" description="Helical" evidence="10">
    <location>
        <begin position="275"/>
        <end position="298"/>
    </location>
</feature>
<comment type="similarity">
    <text evidence="2">Belongs to the multi antimicrobial extrusion (MATE) (TC 2.A.66.1) family. MepA subfamily.</text>
</comment>
<keyword evidence="5" id="KW-1003">Cell membrane</keyword>
<keyword evidence="9" id="KW-0046">Antibiotic resistance</keyword>
<evidence type="ECO:0000256" key="2">
    <source>
        <dbReference type="ARBA" id="ARBA00008417"/>
    </source>
</evidence>
<keyword evidence="7 10" id="KW-1133">Transmembrane helix</keyword>
<organism evidence="11 12">
    <name type="scientific">Eubacterium maltosivorans</name>
    <dbReference type="NCBI Taxonomy" id="2041044"/>
    <lineage>
        <taxon>Bacteria</taxon>
        <taxon>Bacillati</taxon>
        <taxon>Bacillota</taxon>
        <taxon>Clostridia</taxon>
        <taxon>Eubacteriales</taxon>
        <taxon>Eubacteriaceae</taxon>
        <taxon>Eubacterium</taxon>
    </lineage>
</organism>
<feature type="transmembrane region" description="Helical" evidence="10">
    <location>
        <begin position="172"/>
        <end position="193"/>
    </location>
</feature>
<evidence type="ECO:0000256" key="4">
    <source>
        <dbReference type="ARBA" id="ARBA00022448"/>
    </source>
</evidence>
<dbReference type="EMBL" id="CP029487">
    <property type="protein sequence ID" value="QCT71998.1"/>
    <property type="molecule type" value="Genomic_DNA"/>
</dbReference>
<evidence type="ECO:0000256" key="5">
    <source>
        <dbReference type="ARBA" id="ARBA00022475"/>
    </source>
</evidence>
<dbReference type="KEGG" id="emt:CPZ25_011900"/>
<dbReference type="CDD" id="cd13143">
    <property type="entry name" value="MATE_MepA_like"/>
    <property type="match status" value="1"/>
</dbReference>
<evidence type="ECO:0000256" key="7">
    <source>
        <dbReference type="ARBA" id="ARBA00022989"/>
    </source>
</evidence>
<accession>A0A4P9C8U0</accession>
<dbReference type="Pfam" id="PF01554">
    <property type="entry name" value="MatE"/>
    <property type="match status" value="2"/>
</dbReference>
<feature type="transmembrane region" description="Helical" evidence="10">
    <location>
        <begin position="138"/>
        <end position="160"/>
    </location>
</feature>
<dbReference type="InterPro" id="IPR048279">
    <property type="entry name" value="MdtK-like"/>
</dbReference>
<dbReference type="NCBIfam" id="TIGR00797">
    <property type="entry name" value="matE"/>
    <property type="match status" value="1"/>
</dbReference>
<keyword evidence="4" id="KW-0813">Transport</keyword>
<feature type="transmembrane region" description="Helical" evidence="10">
    <location>
        <begin position="391"/>
        <end position="411"/>
    </location>
</feature>
<dbReference type="GO" id="GO:0015297">
    <property type="term" value="F:antiporter activity"/>
    <property type="evidence" value="ECO:0007669"/>
    <property type="project" value="InterPro"/>
</dbReference>
<dbReference type="GO" id="GO:0005886">
    <property type="term" value="C:plasma membrane"/>
    <property type="evidence" value="ECO:0007669"/>
    <property type="project" value="UniProtKB-SubCell"/>
</dbReference>
<evidence type="ECO:0000256" key="3">
    <source>
        <dbReference type="ARBA" id="ARBA00022106"/>
    </source>
</evidence>
<protein>
    <recommendedName>
        <fullName evidence="3">Multidrug export protein MepA</fullName>
    </recommendedName>
</protein>
<dbReference type="Proteomes" id="UP000218387">
    <property type="component" value="Chromosome"/>
</dbReference>
<dbReference type="RefSeq" id="WP_096920516.1">
    <property type="nucleotide sequence ID" value="NZ_CABJDW020000001.1"/>
</dbReference>
<name>A0A4P9C8U0_EUBML</name>
<reference evidence="11 12" key="1">
    <citation type="submission" date="2018-05" db="EMBL/GenBank/DDBJ databases">
        <title>Genome comparison of Eubacterium sp.</title>
        <authorList>
            <person name="Feng Y."/>
            <person name="Sanchez-Andrea I."/>
            <person name="Stams A.J.M."/>
            <person name="De Vos W.M."/>
        </authorList>
    </citation>
    <scope>NUCLEOTIDE SEQUENCE [LARGE SCALE GENOMIC DNA]</scope>
    <source>
        <strain evidence="11 12">YI</strain>
    </source>
</reference>
<feature type="transmembrane region" description="Helical" evidence="10">
    <location>
        <begin position="21"/>
        <end position="38"/>
    </location>
</feature>
<evidence type="ECO:0000313" key="12">
    <source>
        <dbReference type="Proteomes" id="UP000218387"/>
    </source>
</evidence>
<evidence type="ECO:0000313" key="11">
    <source>
        <dbReference type="EMBL" id="QCT71998.1"/>
    </source>
</evidence>
<proteinExistence type="inferred from homology"/>
<dbReference type="InterPro" id="IPR002528">
    <property type="entry name" value="MATE_fam"/>
</dbReference>